<evidence type="ECO:0000313" key="2">
    <source>
        <dbReference type="Proteomes" id="UP000006931"/>
    </source>
</evidence>
<dbReference type="HOGENOM" id="CLU_3221401_0_0_5"/>
<reference evidence="1 2" key="1">
    <citation type="journal article" date="2010" name="Genome Res.">
        <title>Genomic, proteomic, and transcriptomic analysis of virulent and avirulent Rickettsia prowazekii reveals its adaptive mutation capabilities.</title>
        <authorList>
            <person name="Bechah Y."/>
            <person name="El Karkouri K."/>
            <person name="Mediannikov O."/>
            <person name="Leroy Q."/>
            <person name="Pelletier N."/>
            <person name="Robert C."/>
            <person name="Medigue C."/>
            <person name="Mege J.L."/>
            <person name="Raoult D."/>
        </authorList>
    </citation>
    <scope>NUCLEOTIDE SEQUENCE [LARGE SCALE GENOMIC DNA]</scope>
    <source>
        <strain evidence="1 2">Rp22</strain>
    </source>
</reference>
<dbReference type="AlphaFoldDB" id="D5AXS6"/>
<evidence type="ECO:0000313" key="1">
    <source>
        <dbReference type="EMBL" id="ADE30215.1"/>
    </source>
</evidence>
<proteinExistence type="predicted"/>
<sequence length="44" mass="4940">MSTIPSRGQLLILRLHLLSAEINKKNIKKQVLLSLIISLICKAK</sequence>
<gene>
    <name evidence="1" type="ORF">rpr22_CDSx720</name>
</gene>
<protein>
    <submittedName>
        <fullName evidence="1">Uncharacterized protein</fullName>
    </submittedName>
</protein>
<accession>D5AXS6</accession>
<name>D5AXS6_RICPP</name>
<dbReference type="KEGG" id="rpq:rpr22_CDSx720"/>
<dbReference type="Proteomes" id="UP000006931">
    <property type="component" value="Chromosome"/>
</dbReference>
<dbReference type="EMBL" id="CP001584">
    <property type="protein sequence ID" value="ADE30215.1"/>
    <property type="molecule type" value="Genomic_DNA"/>
</dbReference>
<organism evidence="1 2">
    <name type="scientific">Rickettsia prowazekii (strain Rp22)</name>
    <dbReference type="NCBI Taxonomy" id="449216"/>
    <lineage>
        <taxon>Bacteria</taxon>
        <taxon>Pseudomonadati</taxon>
        <taxon>Pseudomonadota</taxon>
        <taxon>Alphaproteobacteria</taxon>
        <taxon>Rickettsiales</taxon>
        <taxon>Rickettsiaceae</taxon>
        <taxon>Rickettsieae</taxon>
        <taxon>Rickettsia</taxon>
        <taxon>typhus group</taxon>
    </lineage>
</organism>